<dbReference type="Gramene" id="ERM97514">
    <property type="protein sequence ID" value="ERM97514"/>
    <property type="gene ID" value="AMTR_s00123p00117420"/>
</dbReference>
<evidence type="ECO:0000256" key="1">
    <source>
        <dbReference type="SAM" id="MobiDB-lite"/>
    </source>
</evidence>
<protein>
    <submittedName>
        <fullName evidence="2">Uncharacterized protein</fullName>
    </submittedName>
</protein>
<reference evidence="3" key="1">
    <citation type="journal article" date="2013" name="Science">
        <title>The Amborella genome and the evolution of flowering plants.</title>
        <authorList>
            <consortium name="Amborella Genome Project"/>
        </authorList>
    </citation>
    <scope>NUCLEOTIDE SEQUENCE [LARGE SCALE GENOMIC DNA]</scope>
</reference>
<name>W1NRZ3_AMBTC</name>
<evidence type="ECO:0000313" key="2">
    <source>
        <dbReference type="EMBL" id="ERM97514.1"/>
    </source>
</evidence>
<organism evidence="2 3">
    <name type="scientific">Amborella trichopoda</name>
    <dbReference type="NCBI Taxonomy" id="13333"/>
    <lineage>
        <taxon>Eukaryota</taxon>
        <taxon>Viridiplantae</taxon>
        <taxon>Streptophyta</taxon>
        <taxon>Embryophyta</taxon>
        <taxon>Tracheophyta</taxon>
        <taxon>Spermatophyta</taxon>
        <taxon>Magnoliopsida</taxon>
        <taxon>Amborellales</taxon>
        <taxon>Amborellaceae</taxon>
        <taxon>Amborella</taxon>
    </lineage>
</organism>
<keyword evidence="3" id="KW-1185">Reference proteome</keyword>
<gene>
    <name evidence="2" type="ORF">AMTR_s00123p00117420</name>
</gene>
<evidence type="ECO:0000313" key="3">
    <source>
        <dbReference type="Proteomes" id="UP000017836"/>
    </source>
</evidence>
<proteinExistence type="predicted"/>
<dbReference type="AlphaFoldDB" id="W1NRZ3"/>
<dbReference type="EMBL" id="KI396296">
    <property type="protein sequence ID" value="ERM97514.1"/>
    <property type="molecule type" value="Genomic_DNA"/>
</dbReference>
<feature type="compositionally biased region" description="Basic and acidic residues" evidence="1">
    <location>
        <begin position="68"/>
        <end position="80"/>
    </location>
</feature>
<accession>W1NRZ3</accession>
<feature type="region of interest" description="Disordered" evidence="1">
    <location>
        <begin position="1"/>
        <end position="169"/>
    </location>
</feature>
<feature type="compositionally biased region" description="Basic and acidic residues" evidence="1">
    <location>
        <begin position="152"/>
        <end position="163"/>
    </location>
</feature>
<dbReference type="Proteomes" id="UP000017836">
    <property type="component" value="Unassembled WGS sequence"/>
</dbReference>
<dbReference type="HOGENOM" id="CLU_105192_0_0_1"/>
<feature type="compositionally biased region" description="Low complexity" evidence="1">
    <location>
        <begin position="20"/>
        <end position="30"/>
    </location>
</feature>
<sequence>MESPIQVLGPMMIESTNELSPAPSSPRRASLYLNPCSGESAPSELAKANGTTSGAVDEGPITIQGEELGVKEASEQHEAITDSEGQSSIGEEEPVPIEQPGAIVLDNRDVDVGNEGLNTSKGEGPDERSEQPVAVAPNDMDRGVGDEGPNIFERDEPSTDERPGATSPDVVIEALVLEF</sequence>